<evidence type="ECO:0000256" key="7">
    <source>
        <dbReference type="ARBA" id="ARBA00023224"/>
    </source>
</evidence>
<dbReference type="OMA" id="FNDIFCC"/>
<keyword evidence="4 8" id="KW-0297">G-protein coupled receptor</keyword>
<comment type="subcellular location">
    <subcellularLocation>
        <location evidence="1">Membrane</location>
        <topology evidence="1">Multi-pass membrane protein</topology>
    </subcellularLocation>
</comment>
<dbReference type="PROSITE" id="PS00237">
    <property type="entry name" value="G_PROTEIN_RECEP_F1_1"/>
    <property type="match status" value="1"/>
</dbReference>
<dbReference type="FunCoup" id="A0A7M7NIE2">
    <property type="interactions" value="254"/>
</dbReference>
<keyword evidence="6 8" id="KW-0675">Receptor</keyword>
<feature type="transmembrane region" description="Helical" evidence="10">
    <location>
        <begin position="234"/>
        <end position="257"/>
    </location>
</feature>
<evidence type="ECO:0000256" key="5">
    <source>
        <dbReference type="ARBA" id="ARBA00023136"/>
    </source>
</evidence>
<feature type="domain" description="G-protein coupled receptors family 1 profile" evidence="11">
    <location>
        <begin position="71"/>
        <end position="347"/>
    </location>
</feature>
<reference evidence="13" key="1">
    <citation type="submission" date="2015-02" db="EMBL/GenBank/DDBJ databases">
        <title>Genome sequencing for Strongylocentrotus purpuratus.</title>
        <authorList>
            <person name="Murali S."/>
            <person name="Liu Y."/>
            <person name="Vee V."/>
            <person name="English A."/>
            <person name="Wang M."/>
            <person name="Skinner E."/>
            <person name="Han Y."/>
            <person name="Muzny D.M."/>
            <person name="Worley K.C."/>
            <person name="Gibbs R.A."/>
        </authorList>
    </citation>
    <scope>NUCLEOTIDE SEQUENCE</scope>
</reference>
<dbReference type="EnsemblMetazoa" id="XM_030981229">
    <property type="protein sequence ID" value="XP_030837089"/>
    <property type="gene ID" value="LOC100892390"/>
</dbReference>
<evidence type="ECO:0000256" key="1">
    <source>
        <dbReference type="ARBA" id="ARBA00004141"/>
    </source>
</evidence>
<evidence type="ECO:0000313" key="13">
    <source>
        <dbReference type="Proteomes" id="UP000007110"/>
    </source>
</evidence>
<feature type="transmembrane region" description="Helical" evidence="10">
    <location>
        <begin position="334"/>
        <end position="350"/>
    </location>
</feature>
<evidence type="ECO:0000256" key="6">
    <source>
        <dbReference type="ARBA" id="ARBA00023170"/>
    </source>
</evidence>
<dbReference type="Proteomes" id="UP000007110">
    <property type="component" value="Unassembled WGS sequence"/>
</dbReference>
<keyword evidence="13" id="KW-1185">Reference proteome</keyword>
<feature type="transmembrane region" description="Helical" evidence="10">
    <location>
        <begin position="92"/>
        <end position="112"/>
    </location>
</feature>
<proteinExistence type="inferred from homology"/>
<evidence type="ECO:0000256" key="8">
    <source>
        <dbReference type="RuleBase" id="RU000688"/>
    </source>
</evidence>
<keyword evidence="2 8" id="KW-0812">Transmembrane</keyword>
<dbReference type="GO" id="GO:0005886">
    <property type="term" value="C:plasma membrane"/>
    <property type="evidence" value="ECO:0000318"/>
    <property type="project" value="GO_Central"/>
</dbReference>
<dbReference type="KEGG" id="spu:100892390"/>
<feature type="region of interest" description="Disordered" evidence="9">
    <location>
        <begin position="396"/>
        <end position="420"/>
    </location>
</feature>
<dbReference type="InParanoid" id="A0A7M7NIE2"/>
<evidence type="ECO:0000256" key="9">
    <source>
        <dbReference type="SAM" id="MobiDB-lite"/>
    </source>
</evidence>
<dbReference type="Pfam" id="PF00001">
    <property type="entry name" value="7tm_1"/>
    <property type="match status" value="1"/>
</dbReference>
<sequence>MCFHKMASETLESSDRAIKMMSDVSGEDYWGTNTTNGTDQWTLAPLPDHFRKIPWPQLIVMIIVLVFGVIANLSIIFIVLKNKRLRSTPNIIVVNLTVGDLLCLVLNLPLIIDYHFRFQRNWVFGQFMCKFAHSSMVASGCITVYSLMALAIERYLAIAWPWRNRASSRCVRLSRSCFLGPTWQIVLMIWVGAFLVGAPIWYTAQVYVYYDDVNVCMFINHGQQVAQIYKVFRLLFAFLIPLAVIIGAHTLTAYALIKSVREPVIGVTPQVSPTNRQTPRVRSRVKLAIVITVLSAMFFFAWSPFYLFSIWFQFYYSETFETYAMFEFLRWRSVPIYVLSCLNPIALYILSTRFRQQLFNDIFCCFGDRRFAWKPSETFSSLKGSFFTASTFRSRSNFNRGSSSSRYDRGTPVAASSEEL</sequence>
<organism evidence="12 13">
    <name type="scientific">Strongylocentrotus purpuratus</name>
    <name type="common">Purple sea urchin</name>
    <dbReference type="NCBI Taxonomy" id="7668"/>
    <lineage>
        <taxon>Eukaryota</taxon>
        <taxon>Metazoa</taxon>
        <taxon>Echinodermata</taxon>
        <taxon>Eleutherozoa</taxon>
        <taxon>Echinozoa</taxon>
        <taxon>Echinoidea</taxon>
        <taxon>Euechinoidea</taxon>
        <taxon>Echinacea</taxon>
        <taxon>Camarodonta</taxon>
        <taxon>Echinidea</taxon>
        <taxon>Strongylocentrotidae</taxon>
        <taxon>Strongylocentrotus</taxon>
    </lineage>
</organism>
<dbReference type="InterPro" id="IPR000276">
    <property type="entry name" value="GPCR_Rhodpsn"/>
</dbReference>
<dbReference type="PANTHER" id="PTHR45695">
    <property type="entry name" value="LEUCOKININ RECEPTOR-RELATED"/>
    <property type="match status" value="1"/>
</dbReference>
<accession>A0A7M7NIE2</accession>
<dbReference type="GO" id="GO:0007186">
    <property type="term" value="P:G protein-coupled receptor signaling pathway"/>
    <property type="evidence" value="ECO:0000318"/>
    <property type="project" value="GO_Central"/>
</dbReference>
<dbReference type="FunFam" id="1.20.1070.10:FF:000652">
    <property type="entry name" value="Uncharacterized protein"/>
    <property type="match status" value="1"/>
</dbReference>
<feature type="transmembrane region" description="Helical" evidence="10">
    <location>
        <begin position="177"/>
        <end position="202"/>
    </location>
</feature>
<dbReference type="GeneID" id="100892390"/>
<dbReference type="SUPFAM" id="SSF81321">
    <property type="entry name" value="Family A G protein-coupled receptor-like"/>
    <property type="match status" value="1"/>
</dbReference>
<evidence type="ECO:0000313" key="12">
    <source>
        <dbReference type="EnsemblMetazoa" id="XP_030837089"/>
    </source>
</evidence>
<dbReference type="PROSITE" id="PS50262">
    <property type="entry name" value="G_PROTEIN_RECEP_F1_2"/>
    <property type="match status" value="1"/>
</dbReference>
<evidence type="ECO:0000256" key="10">
    <source>
        <dbReference type="SAM" id="Phobius"/>
    </source>
</evidence>
<keyword evidence="5 10" id="KW-0472">Membrane</keyword>
<dbReference type="PRINTS" id="PR00237">
    <property type="entry name" value="GPCRRHODOPSN"/>
</dbReference>
<dbReference type="OrthoDB" id="10036964at2759"/>
<dbReference type="GO" id="GO:0008188">
    <property type="term" value="F:neuropeptide receptor activity"/>
    <property type="evidence" value="ECO:0000318"/>
    <property type="project" value="GO_Central"/>
</dbReference>
<evidence type="ECO:0000256" key="3">
    <source>
        <dbReference type="ARBA" id="ARBA00022989"/>
    </source>
</evidence>
<keyword evidence="7 8" id="KW-0807">Transducer</keyword>
<name>A0A7M7NIE2_STRPU</name>
<feature type="transmembrane region" description="Helical" evidence="10">
    <location>
        <begin position="287"/>
        <end position="314"/>
    </location>
</feature>
<reference evidence="12" key="2">
    <citation type="submission" date="2021-01" db="UniProtKB">
        <authorList>
            <consortium name="EnsemblMetazoa"/>
        </authorList>
    </citation>
    <scope>IDENTIFICATION</scope>
</reference>
<feature type="transmembrane region" description="Helical" evidence="10">
    <location>
        <begin position="132"/>
        <end position="156"/>
    </location>
</feature>
<dbReference type="RefSeq" id="XP_030837089.1">
    <property type="nucleotide sequence ID" value="XM_030981229.1"/>
</dbReference>
<dbReference type="Gene3D" id="1.20.1070.10">
    <property type="entry name" value="Rhodopsin 7-helix transmembrane proteins"/>
    <property type="match status" value="1"/>
</dbReference>
<dbReference type="AlphaFoldDB" id="A0A7M7NIE2"/>
<feature type="compositionally biased region" description="Low complexity" evidence="9">
    <location>
        <begin position="396"/>
        <end position="405"/>
    </location>
</feature>
<protein>
    <recommendedName>
        <fullName evidence="11">G-protein coupled receptors family 1 profile domain-containing protein</fullName>
    </recommendedName>
</protein>
<keyword evidence="3 10" id="KW-1133">Transmembrane helix</keyword>
<feature type="transmembrane region" description="Helical" evidence="10">
    <location>
        <begin position="58"/>
        <end position="80"/>
    </location>
</feature>
<comment type="similarity">
    <text evidence="8">Belongs to the G-protein coupled receptor 1 family.</text>
</comment>
<evidence type="ECO:0000256" key="2">
    <source>
        <dbReference type="ARBA" id="ARBA00022692"/>
    </source>
</evidence>
<dbReference type="InterPro" id="IPR017452">
    <property type="entry name" value="GPCR_Rhodpsn_7TM"/>
</dbReference>
<dbReference type="PANTHER" id="PTHR45695:SF26">
    <property type="entry name" value="NEUROPEPTIDE CCHAMIDE-1 RECEPTOR"/>
    <property type="match status" value="1"/>
</dbReference>
<evidence type="ECO:0000259" key="11">
    <source>
        <dbReference type="PROSITE" id="PS50262"/>
    </source>
</evidence>
<evidence type="ECO:0000256" key="4">
    <source>
        <dbReference type="ARBA" id="ARBA00023040"/>
    </source>
</evidence>